<dbReference type="Proteomes" id="UP000237889">
    <property type="component" value="Chromosome"/>
</dbReference>
<keyword evidence="6" id="KW-1185">Reference proteome</keyword>
<comment type="similarity">
    <text evidence="1 3">Belongs to the short-chain dehydrogenases/reductases (SDR) family.</text>
</comment>
<dbReference type="KEGG" id="phr:C6569_03255"/>
<protein>
    <submittedName>
        <fullName evidence="5">Short-chain dehydrogenase</fullName>
    </submittedName>
</protein>
<dbReference type="PANTHER" id="PTHR43639:SF1">
    <property type="entry name" value="SHORT-CHAIN DEHYDROGENASE_REDUCTASE FAMILY PROTEIN"/>
    <property type="match status" value="1"/>
</dbReference>
<dbReference type="CDD" id="cd05233">
    <property type="entry name" value="SDR_c"/>
    <property type="match status" value="1"/>
</dbReference>
<proteinExistence type="inferred from homology"/>
<dbReference type="PRINTS" id="PR00080">
    <property type="entry name" value="SDRFAMILY"/>
</dbReference>
<dbReference type="SMART" id="SM00822">
    <property type="entry name" value="PKS_KR"/>
    <property type="match status" value="1"/>
</dbReference>
<organism evidence="5 6">
    <name type="scientific">Phreatobacter cathodiphilus</name>
    <dbReference type="NCBI Taxonomy" id="1868589"/>
    <lineage>
        <taxon>Bacteria</taxon>
        <taxon>Pseudomonadati</taxon>
        <taxon>Pseudomonadota</taxon>
        <taxon>Alphaproteobacteria</taxon>
        <taxon>Hyphomicrobiales</taxon>
        <taxon>Phreatobacteraceae</taxon>
        <taxon>Phreatobacter</taxon>
    </lineage>
</organism>
<dbReference type="InterPro" id="IPR020904">
    <property type="entry name" value="Sc_DH/Rdtase_CS"/>
</dbReference>
<dbReference type="InterPro" id="IPR002347">
    <property type="entry name" value="SDR_fam"/>
</dbReference>
<dbReference type="OrthoDB" id="198783at2"/>
<dbReference type="Pfam" id="PF00106">
    <property type="entry name" value="adh_short"/>
    <property type="match status" value="1"/>
</dbReference>
<keyword evidence="2" id="KW-0560">Oxidoreductase</keyword>
<evidence type="ECO:0000256" key="3">
    <source>
        <dbReference type="RuleBase" id="RU000363"/>
    </source>
</evidence>
<sequence>MSNLRQGGQGEYALQGRVAVVTGGSNGIGAAAVKRLAAAGATVVVGYNAGRDRAEALAAGLPGSGHLALRLPMEDSAAIAAAAAIVRERFGKVDVLVNSAGVTRAVPHADLDALDDATFDRILITNVRGPFATVRAFAPLLRASGDSVVVNVSSLSGMTGLGSSIAYCASKGALDTMSLSLARVLAPETRVITVAPAAVATDFVPGRGREAVEKQAASTPLRTVAEPDDVALSILAAVTHLRLTTGSSIVVDGGRHL</sequence>
<evidence type="ECO:0000259" key="4">
    <source>
        <dbReference type="SMART" id="SM00822"/>
    </source>
</evidence>
<dbReference type="EMBL" id="CP027668">
    <property type="protein sequence ID" value="AVO44159.1"/>
    <property type="molecule type" value="Genomic_DNA"/>
</dbReference>
<dbReference type="PANTHER" id="PTHR43639">
    <property type="entry name" value="OXIDOREDUCTASE, SHORT-CHAIN DEHYDROGENASE/REDUCTASE FAMILY (AFU_ORTHOLOGUE AFUA_5G02870)"/>
    <property type="match status" value="1"/>
</dbReference>
<feature type="domain" description="Ketoreductase" evidence="4">
    <location>
        <begin position="17"/>
        <end position="198"/>
    </location>
</feature>
<gene>
    <name evidence="5" type="ORF">C6569_03255</name>
</gene>
<dbReference type="RefSeq" id="WP_106747489.1">
    <property type="nucleotide sequence ID" value="NZ_CP027668.1"/>
</dbReference>
<dbReference type="InterPro" id="IPR036291">
    <property type="entry name" value="NAD(P)-bd_dom_sf"/>
</dbReference>
<reference evidence="5 6" key="1">
    <citation type="submission" date="2018-03" db="EMBL/GenBank/DDBJ databases">
        <title>Genome sequencing of Phreatobacter sp.</title>
        <authorList>
            <person name="Kim S.-J."/>
            <person name="Heo J."/>
            <person name="Kwon S.-W."/>
        </authorList>
    </citation>
    <scope>NUCLEOTIDE SEQUENCE [LARGE SCALE GENOMIC DNA]</scope>
    <source>
        <strain evidence="5 6">S-12</strain>
    </source>
</reference>
<dbReference type="PROSITE" id="PS00061">
    <property type="entry name" value="ADH_SHORT"/>
    <property type="match status" value="1"/>
</dbReference>
<dbReference type="SUPFAM" id="SSF51735">
    <property type="entry name" value="NAD(P)-binding Rossmann-fold domains"/>
    <property type="match status" value="1"/>
</dbReference>
<evidence type="ECO:0000256" key="1">
    <source>
        <dbReference type="ARBA" id="ARBA00006484"/>
    </source>
</evidence>
<dbReference type="InterPro" id="IPR057326">
    <property type="entry name" value="KR_dom"/>
</dbReference>
<evidence type="ECO:0000313" key="6">
    <source>
        <dbReference type="Proteomes" id="UP000237889"/>
    </source>
</evidence>
<accession>A0A2S0N7M1</accession>
<dbReference type="PRINTS" id="PR00081">
    <property type="entry name" value="GDHRDH"/>
</dbReference>
<evidence type="ECO:0000313" key="5">
    <source>
        <dbReference type="EMBL" id="AVO44159.1"/>
    </source>
</evidence>
<dbReference type="GO" id="GO:0016491">
    <property type="term" value="F:oxidoreductase activity"/>
    <property type="evidence" value="ECO:0007669"/>
    <property type="project" value="UniProtKB-KW"/>
</dbReference>
<dbReference type="FunFam" id="3.40.50.720:FF:000084">
    <property type="entry name" value="Short-chain dehydrogenase reductase"/>
    <property type="match status" value="1"/>
</dbReference>
<dbReference type="Gene3D" id="3.40.50.720">
    <property type="entry name" value="NAD(P)-binding Rossmann-like Domain"/>
    <property type="match status" value="1"/>
</dbReference>
<evidence type="ECO:0000256" key="2">
    <source>
        <dbReference type="ARBA" id="ARBA00023002"/>
    </source>
</evidence>
<dbReference type="AlphaFoldDB" id="A0A2S0N7M1"/>
<name>A0A2S0N7M1_9HYPH</name>